<name>A0ABM3QIH4_SPIOL</name>
<accession>A0ABM3QIH4</accession>
<feature type="domain" description="F-box" evidence="1">
    <location>
        <begin position="5"/>
        <end position="56"/>
    </location>
</feature>
<dbReference type="InterPro" id="IPR001810">
    <property type="entry name" value="F-box_dom"/>
</dbReference>
<dbReference type="Pfam" id="PF07734">
    <property type="entry name" value="FBA_1"/>
    <property type="match status" value="1"/>
</dbReference>
<evidence type="ECO:0000313" key="3">
    <source>
        <dbReference type="RefSeq" id="XP_056683159.1"/>
    </source>
</evidence>
<dbReference type="SUPFAM" id="SSF81383">
    <property type="entry name" value="F-box domain"/>
    <property type="match status" value="1"/>
</dbReference>
<dbReference type="RefSeq" id="XP_056683159.1">
    <property type="nucleotide sequence ID" value="XM_056827181.1"/>
</dbReference>
<dbReference type="InterPro" id="IPR050796">
    <property type="entry name" value="SCF_F-box_component"/>
</dbReference>
<dbReference type="InterPro" id="IPR036047">
    <property type="entry name" value="F-box-like_dom_sf"/>
</dbReference>
<sequence>MIESSDDHGRLPLELVSNILVRLPAEDLMDYCKFVCKRWRDEINTPKFIESHNRRIFNNGNNIIKSIVLYSTYKETLMCIDFHSNGHIKINPIIHNVNSVDMTPVLVGSCTGLLCFACYDRNTNMAKSFSVYNPITGASKLVPWLEQHGLNPNFRNGFGYDCTSGDYKILCFALDETETPRTICTCVYSFNTDSWKVNKEPCPLPFGLSQGGIVFSNNALHFITLSSDIIKIIGFDLGTEKFHEIPLPVSHTSMIYCAQQIELANLRGCLHLVTTTTEVWVMKEYGVKESWTQLFHYDILSSTITDYKAMLRWGNEKIMPCAYSEDGSEILVVIGTYSINRFFCLDVHTLQLRKLEISTSHEWDWSRWEGVMPWVGSFVCPSTMYKGSSPYIEQ</sequence>
<reference evidence="3" key="2">
    <citation type="submission" date="2025-08" db="UniProtKB">
        <authorList>
            <consortium name="RefSeq"/>
        </authorList>
    </citation>
    <scope>IDENTIFICATION</scope>
    <source>
        <tissue evidence="3">Leaf</tissue>
    </source>
</reference>
<dbReference type="NCBIfam" id="TIGR01640">
    <property type="entry name" value="F_box_assoc_1"/>
    <property type="match status" value="1"/>
</dbReference>
<dbReference type="PANTHER" id="PTHR31672">
    <property type="entry name" value="BNACNNG10540D PROTEIN"/>
    <property type="match status" value="1"/>
</dbReference>
<evidence type="ECO:0000259" key="1">
    <source>
        <dbReference type="PROSITE" id="PS50181"/>
    </source>
</evidence>
<dbReference type="PROSITE" id="PS50181">
    <property type="entry name" value="FBOX"/>
    <property type="match status" value="1"/>
</dbReference>
<dbReference type="PANTHER" id="PTHR31672:SF13">
    <property type="entry name" value="F-BOX PROTEIN CPR30-LIKE"/>
    <property type="match status" value="1"/>
</dbReference>
<dbReference type="GeneID" id="110805133"/>
<evidence type="ECO:0000313" key="2">
    <source>
        <dbReference type="Proteomes" id="UP000813463"/>
    </source>
</evidence>
<dbReference type="Proteomes" id="UP000813463">
    <property type="component" value="Chromosome 4"/>
</dbReference>
<proteinExistence type="predicted"/>
<protein>
    <submittedName>
        <fullName evidence="3">F-box/kelch-repeat protein At3g23880-like</fullName>
    </submittedName>
</protein>
<reference evidence="2" key="1">
    <citation type="journal article" date="2021" name="Nat. Commun.">
        <title>Genomic analyses provide insights into spinach domestication and the genetic basis of agronomic traits.</title>
        <authorList>
            <person name="Cai X."/>
            <person name="Sun X."/>
            <person name="Xu C."/>
            <person name="Sun H."/>
            <person name="Wang X."/>
            <person name="Ge C."/>
            <person name="Zhang Z."/>
            <person name="Wang Q."/>
            <person name="Fei Z."/>
            <person name="Jiao C."/>
            <person name="Wang Q."/>
        </authorList>
    </citation>
    <scope>NUCLEOTIDE SEQUENCE [LARGE SCALE GENOMIC DNA]</scope>
    <source>
        <strain evidence="2">cv. Varoflay</strain>
    </source>
</reference>
<dbReference type="SUPFAM" id="SSF82171">
    <property type="entry name" value="DPP6 N-terminal domain-like"/>
    <property type="match status" value="1"/>
</dbReference>
<dbReference type="InterPro" id="IPR006527">
    <property type="entry name" value="F-box-assoc_dom_typ1"/>
</dbReference>
<organism evidence="2 3">
    <name type="scientific">Spinacia oleracea</name>
    <name type="common">Spinach</name>
    <dbReference type="NCBI Taxonomy" id="3562"/>
    <lineage>
        <taxon>Eukaryota</taxon>
        <taxon>Viridiplantae</taxon>
        <taxon>Streptophyta</taxon>
        <taxon>Embryophyta</taxon>
        <taxon>Tracheophyta</taxon>
        <taxon>Spermatophyta</taxon>
        <taxon>Magnoliopsida</taxon>
        <taxon>eudicotyledons</taxon>
        <taxon>Gunneridae</taxon>
        <taxon>Pentapetalae</taxon>
        <taxon>Caryophyllales</taxon>
        <taxon>Chenopodiaceae</taxon>
        <taxon>Chenopodioideae</taxon>
        <taxon>Anserineae</taxon>
        <taxon>Spinacia</taxon>
    </lineage>
</organism>
<dbReference type="Pfam" id="PF12937">
    <property type="entry name" value="F-box-like"/>
    <property type="match status" value="1"/>
</dbReference>
<dbReference type="Gene3D" id="1.20.1280.50">
    <property type="match status" value="1"/>
</dbReference>
<dbReference type="InterPro" id="IPR017451">
    <property type="entry name" value="F-box-assoc_interact_dom"/>
</dbReference>
<gene>
    <name evidence="3" type="primary">LOC110805133</name>
</gene>
<keyword evidence="2" id="KW-1185">Reference proteome</keyword>